<keyword evidence="3" id="KW-0255">Endonuclease</keyword>
<dbReference type="InterPro" id="IPR014833">
    <property type="entry name" value="TnsA_N"/>
</dbReference>
<accession>A0A923L0D8</accession>
<evidence type="ECO:0000313" key="4">
    <source>
        <dbReference type="Proteomes" id="UP000612361"/>
    </source>
</evidence>
<evidence type="ECO:0000259" key="2">
    <source>
        <dbReference type="Pfam" id="PF08722"/>
    </source>
</evidence>
<feature type="domain" description="TnsA endonuclease C-terminal" evidence="1">
    <location>
        <begin position="128"/>
        <end position="203"/>
    </location>
</feature>
<evidence type="ECO:0000313" key="3">
    <source>
        <dbReference type="EMBL" id="MBC3936696.1"/>
    </source>
</evidence>
<keyword evidence="3" id="KW-0378">Hydrolase</keyword>
<dbReference type="Pfam" id="PF08721">
    <property type="entry name" value="Tn7_Tnp_TnsA_C"/>
    <property type="match status" value="1"/>
</dbReference>
<reference evidence="3" key="1">
    <citation type="submission" date="2020-08" db="EMBL/GenBank/DDBJ databases">
        <title>Novel species isolated from subtropical streams in China.</title>
        <authorList>
            <person name="Lu H."/>
        </authorList>
    </citation>
    <scope>NUCLEOTIDE SEQUENCE</scope>
    <source>
        <strain evidence="3">CY7W</strain>
    </source>
</reference>
<keyword evidence="3" id="KW-0540">Nuclease</keyword>
<gene>
    <name evidence="3" type="ORF">H8K47_15115</name>
</gene>
<organism evidence="3 4">
    <name type="scientific">Undibacterium rugosum</name>
    <dbReference type="NCBI Taxonomy" id="2762291"/>
    <lineage>
        <taxon>Bacteria</taxon>
        <taxon>Pseudomonadati</taxon>
        <taxon>Pseudomonadota</taxon>
        <taxon>Betaproteobacteria</taxon>
        <taxon>Burkholderiales</taxon>
        <taxon>Oxalobacteraceae</taxon>
        <taxon>Undibacterium</taxon>
    </lineage>
</organism>
<dbReference type="RefSeq" id="WP_186882232.1">
    <property type="nucleotide sequence ID" value="NZ_JACOGG010000018.1"/>
</dbReference>
<dbReference type="GO" id="GO:0004519">
    <property type="term" value="F:endonuclease activity"/>
    <property type="evidence" value="ECO:0007669"/>
    <property type="project" value="UniProtKB-KW"/>
</dbReference>
<sequence length="219" mass="25554">MAVRKIPKNYLTVTGSFASQKNDQMDAFESPLEKEYLLLLEFDETVERFVVQPVTVPVPGVVRGYTPDVLVYFLPDPISEKIRRPLLTEIKHTDDLKRNGDKYKTKFASADQYACDQGWEFRVTTENDIRTRRLQNIKFLREYRNIIPDEREYQQLLVIAEELDEAFSVPDILARLAPDDDAQLHWLPLIWYAILKQDLITDWDLPIDYCSPLSLASEL</sequence>
<dbReference type="AlphaFoldDB" id="A0A923L0D8"/>
<comment type="caution">
    <text evidence="3">The sequence shown here is derived from an EMBL/GenBank/DDBJ whole genome shotgun (WGS) entry which is preliminary data.</text>
</comment>
<dbReference type="EMBL" id="JACOGG010000018">
    <property type="protein sequence ID" value="MBC3936696.1"/>
    <property type="molecule type" value="Genomic_DNA"/>
</dbReference>
<dbReference type="Pfam" id="PF08722">
    <property type="entry name" value="Tn7_TnsA-like_N"/>
    <property type="match status" value="1"/>
</dbReference>
<dbReference type="InterPro" id="IPR014832">
    <property type="entry name" value="TnsA_C"/>
</dbReference>
<dbReference type="Proteomes" id="UP000612361">
    <property type="component" value="Unassembled WGS sequence"/>
</dbReference>
<evidence type="ECO:0000259" key="1">
    <source>
        <dbReference type="Pfam" id="PF08721"/>
    </source>
</evidence>
<feature type="domain" description="TnsA endonuclease N-terminal" evidence="2">
    <location>
        <begin position="43"/>
        <end position="126"/>
    </location>
</feature>
<proteinExistence type="predicted"/>
<name>A0A923L0D8_9BURK</name>
<keyword evidence="4" id="KW-1185">Reference proteome</keyword>
<protein>
    <submittedName>
        <fullName evidence="3">TnsA endonuclease N-terminal domain-containing protein</fullName>
    </submittedName>
</protein>